<gene>
    <name evidence="8" type="ORF">OMP39_09495</name>
</gene>
<dbReference type="InterPro" id="IPR058627">
    <property type="entry name" value="MdtA-like_C"/>
</dbReference>
<evidence type="ECO:0000256" key="4">
    <source>
        <dbReference type="SAM" id="Coils"/>
    </source>
</evidence>
<dbReference type="Gene3D" id="1.10.287.470">
    <property type="entry name" value="Helix hairpin bin"/>
    <property type="match status" value="1"/>
</dbReference>
<dbReference type="PANTHER" id="PTHR30469:SF18">
    <property type="entry name" value="RESISTANCE-NODULATION-CELL DIVISION (RND) EFFLUX MEMBRANE FUSION PROTEIN-RELATED"/>
    <property type="match status" value="1"/>
</dbReference>
<dbReference type="Pfam" id="PF25967">
    <property type="entry name" value="RND-MFP_C"/>
    <property type="match status" value="1"/>
</dbReference>
<dbReference type="Gene3D" id="2.40.30.170">
    <property type="match status" value="1"/>
</dbReference>
<dbReference type="Gene3D" id="2.40.420.20">
    <property type="match status" value="1"/>
</dbReference>
<accession>A0ABY6MPQ8</accession>
<keyword evidence="3" id="KW-0813">Transport</keyword>
<reference evidence="8" key="1">
    <citation type="submission" date="2022-10" db="EMBL/GenBank/DDBJ databases">
        <title>Complete genome sequence of Schlegelella aquatica LMG 23380.</title>
        <authorList>
            <person name="Musilova J."/>
            <person name="Kourilova X."/>
            <person name="Bezdicek M."/>
            <person name="Hermankova K."/>
            <person name="Obruca S."/>
            <person name="Sedlar K."/>
        </authorList>
    </citation>
    <scope>NUCLEOTIDE SEQUENCE</scope>
    <source>
        <strain evidence="8">LMG 23380</strain>
    </source>
</reference>
<proteinExistence type="inferred from homology"/>
<sequence length="387" mass="40935">MRALSFLLSAALVVLGGCGKPEPPPEPVRSVRTIEVGSESAGLVLEYAGEVRPHTESRLGFRVGGKLVERPVGLGDRVKAGQVLARLDPQDLRLGQDAAQAALAAARANLEQTEADFKRFRELREQGFISSAEMERRETALRSAQAQHRQAMAQAQAQGNQAEYSVLRSDVAGVVTAVDSEPGMVVAAGTPVVRLAHDGPREVWFSVPEDKVELVRRLRSDNVPLEVRLWSDRERALQARVEEVAAAADPATRTYLVKANLGRTDLPLGQTASVRIAVPAAARAIKLPLAAVFEQQGRSAVWVYEPATSTVRATPVQVAGAEGNMVLVSGGLQPGQRVVVAGVHTLSPGQKVKLWGADSVPASQRPAAPPTAPASAAAAPAQRGSGQ</sequence>
<dbReference type="PROSITE" id="PS51257">
    <property type="entry name" value="PROKAR_LIPOPROTEIN"/>
    <property type="match status" value="1"/>
</dbReference>
<feature type="domain" description="Multidrug resistance protein MdtA-like barrel-sandwich hybrid" evidence="6">
    <location>
        <begin position="61"/>
        <end position="191"/>
    </location>
</feature>
<comment type="similarity">
    <text evidence="2">Belongs to the membrane fusion protein (MFP) (TC 8.A.1) family.</text>
</comment>
<organism evidence="8 9">
    <name type="scientific">Caldimonas aquatica</name>
    <dbReference type="NCBI Taxonomy" id="376175"/>
    <lineage>
        <taxon>Bacteria</taxon>
        <taxon>Pseudomonadati</taxon>
        <taxon>Pseudomonadota</taxon>
        <taxon>Betaproteobacteria</taxon>
        <taxon>Burkholderiales</taxon>
        <taxon>Sphaerotilaceae</taxon>
        <taxon>Caldimonas</taxon>
    </lineage>
</organism>
<dbReference type="RefSeq" id="WP_264891489.1">
    <property type="nucleotide sequence ID" value="NZ_CP110257.1"/>
</dbReference>
<evidence type="ECO:0000256" key="3">
    <source>
        <dbReference type="ARBA" id="ARBA00022448"/>
    </source>
</evidence>
<evidence type="ECO:0000256" key="5">
    <source>
        <dbReference type="SAM" id="MobiDB-lite"/>
    </source>
</evidence>
<feature type="compositionally biased region" description="Low complexity" evidence="5">
    <location>
        <begin position="373"/>
        <end position="387"/>
    </location>
</feature>
<name>A0ABY6MPQ8_9BURK</name>
<dbReference type="PANTHER" id="PTHR30469">
    <property type="entry name" value="MULTIDRUG RESISTANCE PROTEIN MDTA"/>
    <property type="match status" value="1"/>
</dbReference>
<dbReference type="Pfam" id="PF25917">
    <property type="entry name" value="BSH_RND"/>
    <property type="match status" value="1"/>
</dbReference>
<feature type="coiled-coil region" evidence="4">
    <location>
        <begin position="96"/>
        <end position="154"/>
    </location>
</feature>
<comment type="subcellular location">
    <subcellularLocation>
        <location evidence="1">Cell envelope</location>
    </subcellularLocation>
</comment>
<dbReference type="InterPro" id="IPR006143">
    <property type="entry name" value="RND_pump_MFP"/>
</dbReference>
<dbReference type="Gene3D" id="2.40.50.100">
    <property type="match status" value="1"/>
</dbReference>
<evidence type="ECO:0000256" key="1">
    <source>
        <dbReference type="ARBA" id="ARBA00004196"/>
    </source>
</evidence>
<keyword evidence="9" id="KW-1185">Reference proteome</keyword>
<keyword evidence="4" id="KW-0175">Coiled coil</keyword>
<evidence type="ECO:0000259" key="7">
    <source>
        <dbReference type="Pfam" id="PF25967"/>
    </source>
</evidence>
<dbReference type="InterPro" id="IPR058625">
    <property type="entry name" value="MdtA-like_BSH"/>
</dbReference>
<evidence type="ECO:0000259" key="6">
    <source>
        <dbReference type="Pfam" id="PF25917"/>
    </source>
</evidence>
<protein>
    <submittedName>
        <fullName evidence="8">Efflux RND transporter periplasmic adaptor subunit</fullName>
    </submittedName>
</protein>
<dbReference type="NCBIfam" id="TIGR01730">
    <property type="entry name" value="RND_mfp"/>
    <property type="match status" value="1"/>
</dbReference>
<feature type="region of interest" description="Disordered" evidence="5">
    <location>
        <begin position="356"/>
        <end position="387"/>
    </location>
</feature>
<feature type="domain" description="Multidrug resistance protein MdtA-like C-terminal permuted SH3" evidence="7">
    <location>
        <begin position="284"/>
        <end position="343"/>
    </location>
</feature>
<evidence type="ECO:0000313" key="9">
    <source>
        <dbReference type="Proteomes" id="UP001163266"/>
    </source>
</evidence>
<dbReference type="SUPFAM" id="SSF111369">
    <property type="entry name" value="HlyD-like secretion proteins"/>
    <property type="match status" value="1"/>
</dbReference>
<evidence type="ECO:0000313" key="8">
    <source>
        <dbReference type="EMBL" id="UZD53920.1"/>
    </source>
</evidence>
<dbReference type="Proteomes" id="UP001163266">
    <property type="component" value="Chromosome"/>
</dbReference>
<evidence type="ECO:0000256" key="2">
    <source>
        <dbReference type="ARBA" id="ARBA00009477"/>
    </source>
</evidence>
<dbReference type="EMBL" id="CP110257">
    <property type="protein sequence ID" value="UZD53920.1"/>
    <property type="molecule type" value="Genomic_DNA"/>
</dbReference>